<organism evidence="1 2">
    <name type="scientific">Violaceomyces palustris</name>
    <dbReference type="NCBI Taxonomy" id="1673888"/>
    <lineage>
        <taxon>Eukaryota</taxon>
        <taxon>Fungi</taxon>
        <taxon>Dikarya</taxon>
        <taxon>Basidiomycota</taxon>
        <taxon>Ustilaginomycotina</taxon>
        <taxon>Ustilaginomycetes</taxon>
        <taxon>Violaceomycetales</taxon>
        <taxon>Violaceomycetaceae</taxon>
        <taxon>Violaceomyces</taxon>
    </lineage>
</organism>
<proteinExistence type="predicted"/>
<protein>
    <submittedName>
        <fullName evidence="1">Uncharacterized protein</fullName>
    </submittedName>
</protein>
<gene>
    <name evidence="1" type="ORF">IE53DRAFT_360979</name>
</gene>
<keyword evidence="2" id="KW-1185">Reference proteome</keyword>
<accession>A0ACD0P2C8</accession>
<dbReference type="EMBL" id="KZ819790">
    <property type="protein sequence ID" value="PWN52217.1"/>
    <property type="molecule type" value="Genomic_DNA"/>
</dbReference>
<evidence type="ECO:0000313" key="2">
    <source>
        <dbReference type="Proteomes" id="UP000245626"/>
    </source>
</evidence>
<sequence>MAATLITRALPSLDEPIVNYLDGYINDAADDPSEDLFNSVVKPMLESATISDPSAKSKLKELLPKLEALIKEKLPSEDQAESSGLTRLDRVVEMSRTDISKTRGFESAGGVDIGLGGSTKTRSTVDVKKLEKQEAKTRAKLAKRAQRDLYESSKLVQQSKQQASYEEMFLKVNPMESVTNKGKNKDIHLPNVDLNFGSNRILSNATLTLNSGRRIGLIGRNGVGKSTLLRAMALREVPIPTHISILYVEQEVVGDDTPAIDSVLKADVWRDRLLKEEASLNAELQKLEEDAAAAVAAAKKASEDQEGLSKGSAVDMPTRQREMKREELTSRLGEVQAQLLDMEADTGPSRAAALLNGLGIIDRDQQKPTRSFSGGWRMRLALARALFCKPDLLCLDEPSNMLDLNAIAWLEDYLVNEWTGTLFVVSHDRAFLNRVATDIIHMHSERLDYYKGNFDQFYETKEERKKNQLREYEANQMQRASLQAFVDRWRANANRASQAQSKLKALEKLPVIEPPEDEAVVHFRLPETEKLPPPLLQIDNVDFGYTPDRLLLKDVDFDVTQSSRIAVVGSNGAGKSTLMKLLMGNITPLKGEQKRNPRLRVGYFSQHHVDQLDLTMNPVSFLQSRFPGKTEQEYRGHLGNFGIKGSTGLQKMSTLSGGQKSRVAFAQLSLMRPHLLLMDEPTNHLDIEGLDALMEAIKKWNGGVIVISHDERFINNCLDELWVVEGGTVKKFYGDVSAYKQLIISMNKKMTIVEDTLPPTLQNILDQKSLKWIFVGGKGGVGKTTTSSSLAVQLSYVRESVLLISTDPAHNLSDAFGQKFGKEATKVNGFDNLSAMEIDPTSSIQEMIEQWGAMGSMMQDLAFAIPGVDEAMGFAEIMKHVKSMQYSVIVFDTAPTGHTLRFLSFPTVLEKALAKFSTFGKNLAPMFSSLMGGGQGTQEDMFAKLESMRAVINEVNTQFRDPDKTTFVCVCIAEFLSLYETERLVQELTQYEIDTHAIVCNQLLFPKKDSNCEHCRVRKAMQDKYLAEMMDLYADDFHVVRMPLLTEEVRGVEKIKSFSKFLVEPYQPPAE</sequence>
<name>A0ACD0P2C8_9BASI</name>
<dbReference type="Proteomes" id="UP000245626">
    <property type="component" value="Unassembled WGS sequence"/>
</dbReference>
<evidence type="ECO:0000313" key="1">
    <source>
        <dbReference type="EMBL" id="PWN52217.1"/>
    </source>
</evidence>
<reference evidence="1 2" key="1">
    <citation type="journal article" date="2018" name="Mol. Biol. Evol.">
        <title>Broad Genomic Sampling Reveals a Smut Pathogenic Ancestry of the Fungal Clade Ustilaginomycotina.</title>
        <authorList>
            <person name="Kijpornyongpan T."/>
            <person name="Mondo S.J."/>
            <person name="Barry K."/>
            <person name="Sandor L."/>
            <person name="Lee J."/>
            <person name="Lipzen A."/>
            <person name="Pangilinan J."/>
            <person name="LaButti K."/>
            <person name="Hainaut M."/>
            <person name="Henrissat B."/>
            <person name="Grigoriev I.V."/>
            <person name="Spatafora J.W."/>
            <person name="Aime M.C."/>
        </authorList>
    </citation>
    <scope>NUCLEOTIDE SEQUENCE [LARGE SCALE GENOMIC DNA]</scope>
    <source>
        <strain evidence="1 2">SA 807</strain>
    </source>
</reference>